<dbReference type="RefSeq" id="WP_253564391.1">
    <property type="nucleotide sequence ID" value="NZ_JAMZEK010000001.1"/>
</dbReference>
<dbReference type="EMBL" id="JAMZEK010000001">
    <property type="protein sequence ID" value="MCP1372726.1"/>
    <property type="molecule type" value="Genomic_DNA"/>
</dbReference>
<evidence type="ECO:0008006" key="4">
    <source>
        <dbReference type="Google" id="ProtNLM"/>
    </source>
</evidence>
<evidence type="ECO:0000313" key="3">
    <source>
        <dbReference type="Proteomes" id="UP001204615"/>
    </source>
</evidence>
<protein>
    <recommendedName>
        <fullName evidence="4">DUF2946 domain-containing protein</fullName>
    </recommendedName>
</protein>
<gene>
    <name evidence="2" type="ORF">NC595_01465</name>
</gene>
<dbReference type="Proteomes" id="UP001204615">
    <property type="component" value="Unassembled WGS sequence"/>
</dbReference>
<keyword evidence="3" id="KW-1185">Reference proteome</keyword>
<reference evidence="2 3" key="1">
    <citation type="submission" date="2022-06" db="EMBL/GenBank/DDBJ databases">
        <title>Dyella sp. Sa strain:Sa Genome sequencing.</title>
        <authorList>
            <person name="Park S."/>
        </authorList>
    </citation>
    <scope>NUCLEOTIDE SEQUENCE [LARGE SCALE GENOMIC DNA]</scope>
    <source>
        <strain evidence="2 3">Sa</strain>
    </source>
</reference>
<name>A0ABT1F5R8_9GAMM</name>
<sequence>MLPAPHLLRRSPRLWALGLLAWLALALQGGGVLAAVHPAMHGGMGTLAAAAMHHAAMLDAHTGMPDCCGAAGGHCACPANCTAALPILPDSAVLAPLPPSGSPAGSAAGTAPRRFGSPPLRPPLV</sequence>
<evidence type="ECO:0000313" key="2">
    <source>
        <dbReference type="EMBL" id="MCP1372726.1"/>
    </source>
</evidence>
<proteinExistence type="predicted"/>
<evidence type="ECO:0000256" key="1">
    <source>
        <dbReference type="SAM" id="MobiDB-lite"/>
    </source>
</evidence>
<organism evidence="2 3">
    <name type="scientific">Dyella lutea</name>
    <dbReference type="NCBI Taxonomy" id="2950441"/>
    <lineage>
        <taxon>Bacteria</taxon>
        <taxon>Pseudomonadati</taxon>
        <taxon>Pseudomonadota</taxon>
        <taxon>Gammaproteobacteria</taxon>
        <taxon>Lysobacterales</taxon>
        <taxon>Rhodanobacteraceae</taxon>
        <taxon>Dyella</taxon>
    </lineage>
</organism>
<feature type="region of interest" description="Disordered" evidence="1">
    <location>
        <begin position="99"/>
        <end position="125"/>
    </location>
</feature>
<comment type="caution">
    <text evidence="2">The sequence shown here is derived from an EMBL/GenBank/DDBJ whole genome shotgun (WGS) entry which is preliminary data.</text>
</comment>
<feature type="compositionally biased region" description="Low complexity" evidence="1">
    <location>
        <begin position="102"/>
        <end position="112"/>
    </location>
</feature>
<accession>A0ABT1F5R8</accession>